<evidence type="ECO:0008006" key="4">
    <source>
        <dbReference type="Google" id="ProtNLM"/>
    </source>
</evidence>
<keyword evidence="1" id="KW-0853">WD repeat</keyword>
<dbReference type="Proteomes" id="UP000789390">
    <property type="component" value="Unassembled WGS sequence"/>
</dbReference>
<dbReference type="SUPFAM" id="SSF50978">
    <property type="entry name" value="WD40 repeat-like"/>
    <property type="match status" value="1"/>
</dbReference>
<dbReference type="PROSITE" id="PS50082">
    <property type="entry name" value="WD_REPEATS_2"/>
    <property type="match status" value="1"/>
</dbReference>
<dbReference type="Gene3D" id="2.130.10.10">
    <property type="entry name" value="YVTN repeat-like/Quinoprotein amine dehydrogenase"/>
    <property type="match status" value="1"/>
</dbReference>
<keyword evidence="3" id="KW-1185">Reference proteome</keyword>
<dbReference type="InterPro" id="IPR001680">
    <property type="entry name" value="WD40_rpt"/>
</dbReference>
<dbReference type="AlphaFoldDB" id="A0A8J2W4B4"/>
<dbReference type="EMBL" id="CAKKLH010000151">
    <property type="protein sequence ID" value="CAH0104712.1"/>
    <property type="molecule type" value="Genomic_DNA"/>
</dbReference>
<organism evidence="2 3">
    <name type="scientific">Daphnia galeata</name>
    <dbReference type="NCBI Taxonomy" id="27404"/>
    <lineage>
        <taxon>Eukaryota</taxon>
        <taxon>Metazoa</taxon>
        <taxon>Ecdysozoa</taxon>
        <taxon>Arthropoda</taxon>
        <taxon>Crustacea</taxon>
        <taxon>Branchiopoda</taxon>
        <taxon>Diplostraca</taxon>
        <taxon>Cladocera</taxon>
        <taxon>Anomopoda</taxon>
        <taxon>Daphniidae</taxon>
        <taxon>Daphnia</taxon>
    </lineage>
</organism>
<feature type="repeat" description="WD" evidence="1">
    <location>
        <begin position="10"/>
        <end position="33"/>
    </location>
</feature>
<name>A0A8J2W4B4_9CRUS</name>
<protein>
    <recommendedName>
        <fullName evidence="4">Peroxin-7</fullName>
    </recommendedName>
</protein>
<comment type="caution">
    <text evidence="2">The sequence shown here is derived from an EMBL/GenBank/DDBJ whole genome shotgun (WGS) entry which is preliminary data.</text>
</comment>
<evidence type="ECO:0000313" key="2">
    <source>
        <dbReference type="EMBL" id="CAH0104712.1"/>
    </source>
</evidence>
<dbReference type="InterPro" id="IPR036322">
    <property type="entry name" value="WD40_repeat_dom_sf"/>
</dbReference>
<dbReference type="InterPro" id="IPR015943">
    <property type="entry name" value="WD40/YVTN_repeat-like_dom_sf"/>
</dbReference>
<reference evidence="2" key="1">
    <citation type="submission" date="2021-11" db="EMBL/GenBank/DDBJ databases">
        <authorList>
            <person name="Schell T."/>
        </authorList>
    </citation>
    <scope>NUCLEOTIDE SEQUENCE</scope>
    <source>
        <strain evidence="2">M5</strain>
    </source>
</reference>
<dbReference type="OrthoDB" id="10251741at2759"/>
<evidence type="ECO:0000256" key="1">
    <source>
        <dbReference type="PROSITE-ProRule" id="PRU00221"/>
    </source>
</evidence>
<evidence type="ECO:0000313" key="3">
    <source>
        <dbReference type="Proteomes" id="UP000789390"/>
    </source>
</evidence>
<gene>
    <name evidence="2" type="ORF">DGAL_LOCUS7626</name>
</gene>
<sequence length="96" mass="11073">MMMKRVARDMKWSDAAQYLVSSSWDNTIQIWSVGHLNVDPIPTGHRLGFPFLSHPSVNIVLRIGSGQVDYPGWPWVHLRIQVFESFEETFKCKRAA</sequence>
<proteinExistence type="predicted"/>
<accession>A0A8J2W4B4</accession>